<gene>
    <name evidence="1" type="ORF">RUM44_003548</name>
</gene>
<name>A0ABR1AGT4_POLSC</name>
<dbReference type="Proteomes" id="UP001359485">
    <property type="component" value="Unassembled WGS sequence"/>
</dbReference>
<protein>
    <submittedName>
        <fullName evidence="1">Uncharacterized protein</fullName>
    </submittedName>
</protein>
<organism evidence="1 2">
    <name type="scientific">Polyplax serrata</name>
    <name type="common">Common mouse louse</name>
    <dbReference type="NCBI Taxonomy" id="468196"/>
    <lineage>
        <taxon>Eukaryota</taxon>
        <taxon>Metazoa</taxon>
        <taxon>Ecdysozoa</taxon>
        <taxon>Arthropoda</taxon>
        <taxon>Hexapoda</taxon>
        <taxon>Insecta</taxon>
        <taxon>Pterygota</taxon>
        <taxon>Neoptera</taxon>
        <taxon>Paraneoptera</taxon>
        <taxon>Psocodea</taxon>
        <taxon>Troctomorpha</taxon>
        <taxon>Phthiraptera</taxon>
        <taxon>Anoplura</taxon>
        <taxon>Polyplacidae</taxon>
        <taxon>Polyplax</taxon>
    </lineage>
</organism>
<reference evidence="1 2" key="1">
    <citation type="submission" date="2023-09" db="EMBL/GenBank/DDBJ databases">
        <title>Genomes of two closely related lineages of the louse Polyplax serrata with different host specificities.</title>
        <authorList>
            <person name="Martinu J."/>
            <person name="Tarabai H."/>
            <person name="Stefka J."/>
            <person name="Hypsa V."/>
        </authorList>
    </citation>
    <scope>NUCLEOTIDE SEQUENCE [LARGE SCALE GENOMIC DNA]</scope>
    <source>
        <strain evidence="1">98ZLc_SE</strain>
    </source>
</reference>
<sequence length="96" mass="11301">MNWCSWANPLGSVKYDDYPRVNTGRTSRYWMIGRTMAGTDRRRKTARSRIFLRVKHVRIEEMGMFAGVTKAKTTDEPVSVSRVLLWTSNWVVYLRK</sequence>
<dbReference type="EMBL" id="JAWJWF010000049">
    <property type="protein sequence ID" value="KAK6619166.1"/>
    <property type="molecule type" value="Genomic_DNA"/>
</dbReference>
<keyword evidence="2" id="KW-1185">Reference proteome</keyword>
<accession>A0ABR1AGT4</accession>
<comment type="caution">
    <text evidence="1">The sequence shown here is derived from an EMBL/GenBank/DDBJ whole genome shotgun (WGS) entry which is preliminary data.</text>
</comment>
<evidence type="ECO:0000313" key="2">
    <source>
        <dbReference type="Proteomes" id="UP001359485"/>
    </source>
</evidence>
<evidence type="ECO:0000313" key="1">
    <source>
        <dbReference type="EMBL" id="KAK6619166.1"/>
    </source>
</evidence>
<proteinExistence type="predicted"/>